<proteinExistence type="predicted"/>
<organism evidence="4 5">
    <name type="scientific">Mycolicibacterium frederiksbergense</name>
    <dbReference type="NCBI Taxonomy" id="117567"/>
    <lineage>
        <taxon>Bacteria</taxon>
        <taxon>Bacillati</taxon>
        <taxon>Actinomycetota</taxon>
        <taxon>Actinomycetes</taxon>
        <taxon>Mycobacteriales</taxon>
        <taxon>Mycobacteriaceae</taxon>
        <taxon>Mycolicibacterium</taxon>
    </lineage>
</organism>
<keyword evidence="3" id="KW-0812">Transmembrane</keyword>
<dbReference type="EMBL" id="CP038799">
    <property type="protein sequence ID" value="QIV81877.1"/>
    <property type="molecule type" value="Genomic_DNA"/>
</dbReference>
<dbReference type="RefSeq" id="WP_168142426.1">
    <property type="nucleotide sequence ID" value="NZ_CAXUTK020000001.1"/>
</dbReference>
<protein>
    <submittedName>
        <fullName evidence="4">Mammalian cell entry protein</fullName>
    </submittedName>
</protein>
<keyword evidence="3" id="KW-1133">Transmembrane helix</keyword>
<comment type="subcellular location">
    <subcellularLocation>
        <location evidence="1">Membrane</location>
    </subcellularLocation>
</comment>
<evidence type="ECO:0000313" key="4">
    <source>
        <dbReference type="EMBL" id="QIV81877.1"/>
    </source>
</evidence>
<reference evidence="4 5" key="1">
    <citation type="submission" date="2019-04" db="EMBL/GenBank/DDBJ databases">
        <title>Draft, Whole-Genome Sequence of the Anthracene-degrading Mycobacterium frederiksbergense LB501T, Isolated from a Polycyclic Aromatic Hydrocarbon (PAH)-Contaminated Soil.</title>
        <authorList>
            <person name="Augelletti F."/>
        </authorList>
    </citation>
    <scope>NUCLEOTIDE SEQUENCE [LARGE SCALE GENOMIC DNA]</scope>
    <source>
        <strain evidence="4 5">LB 501T</strain>
    </source>
</reference>
<dbReference type="PANTHER" id="PTHR37042">
    <property type="entry name" value="OUTER MEMBRANE PROTEIN RV1973"/>
    <property type="match status" value="1"/>
</dbReference>
<sequence length="183" mass="20238">MSPRRVVESDAPEYFYAPVDPPTRWGLPLVAGISALLIAVTLGLATFMTVSHEADRRTQIRDADALGYVRSFMTAYTTLDPFNANDYADRIRAQGTGEFAKTFTEKQNEIVLQVARNEPTNGEVLEAGVQRWNDDGSADVLVATKMTTTTPDGKQTIETGSRWVATAIKEGQQWKISRLIQVI</sequence>
<dbReference type="Proteomes" id="UP000501849">
    <property type="component" value="Chromosome"/>
</dbReference>
<evidence type="ECO:0000313" key="5">
    <source>
        <dbReference type="Proteomes" id="UP000501849"/>
    </source>
</evidence>
<evidence type="ECO:0000256" key="3">
    <source>
        <dbReference type="SAM" id="Phobius"/>
    </source>
</evidence>
<evidence type="ECO:0000256" key="2">
    <source>
        <dbReference type="ARBA" id="ARBA00023136"/>
    </source>
</evidence>
<dbReference type="AlphaFoldDB" id="A0A6H0S755"/>
<dbReference type="GO" id="GO:0016020">
    <property type="term" value="C:membrane"/>
    <property type="evidence" value="ECO:0007669"/>
    <property type="project" value="UniProtKB-SubCell"/>
</dbReference>
<dbReference type="KEGG" id="mfre:EXE63_14035"/>
<dbReference type="PANTHER" id="PTHR37042:SF4">
    <property type="entry name" value="OUTER MEMBRANE PROTEIN RV1973"/>
    <property type="match status" value="1"/>
</dbReference>
<evidence type="ECO:0000256" key="1">
    <source>
        <dbReference type="ARBA" id="ARBA00004370"/>
    </source>
</evidence>
<feature type="transmembrane region" description="Helical" evidence="3">
    <location>
        <begin position="25"/>
        <end position="47"/>
    </location>
</feature>
<name>A0A6H0S755_9MYCO</name>
<gene>
    <name evidence="4" type="ORF">EXE63_14035</name>
</gene>
<accession>A0A6H0S755</accession>
<keyword evidence="2 3" id="KW-0472">Membrane</keyword>
<keyword evidence="5" id="KW-1185">Reference proteome</keyword>